<dbReference type="KEGG" id="snq:CP978_29350"/>
<evidence type="ECO:0000313" key="4">
    <source>
        <dbReference type="Proteomes" id="UP000031526"/>
    </source>
</evidence>
<dbReference type="HOGENOM" id="CLU_1539193_0_0_11"/>
<dbReference type="InterPro" id="IPR037883">
    <property type="entry name" value="Knr4/Smi1-like_sf"/>
</dbReference>
<sequence>MDISRFCELLGQPSVNGDMGRDWQELEARTGVSLPDDYKWFVSAYGPGCVNDRLYLFHPRAVEGGEGLHLESLWEQASFAYAELSRNVPEMYPYPVHPAVGGCVPVARSVSGNHVFLTPPQVVGGDWSVVLEMGDWISLPMSFTEFLWAALRGELGIPVIEGEANFEPVGTVKP</sequence>
<dbReference type="Proteomes" id="UP000325763">
    <property type="component" value="Chromosome"/>
</dbReference>
<dbReference type="Pfam" id="PF09346">
    <property type="entry name" value="SMI1_KNR4"/>
    <property type="match status" value="1"/>
</dbReference>
<accession>A0A0B5DKB8</accession>
<proteinExistence type="predicted"/>
<dbReference type="Gene3D" id="3.40.1580.10">
    <property type="entry name" value="SMI1/KNR4-like"/>
    <property type="match status" value="1"/>
</dbReference>
<dbReference type="Proteomes" id="UP000031526">
    <property type="component" value="Chromosome"/>
</dbReference>
<dbReference type="EMBL" id="CP009313">
    <property type="protein sequence ID" value="AJE43614.1"/>
    <property type="molecule type" value="Genomic_DNA"/>
</dbReference>
<dbReference type="InterPro" id="IPR018958">
    <property type="entry name" value="Knr4/Smi1-like_dom"/>
</dbReference>
<reference evidence="3 5" key="3">
    <citation type="submission" date="2017-09" db="EMBL/GenBank/DDBJ databases">
        <title>Streptomyces genome completion.</title>
        <authorList>
            <person name="Lee N."/>
            <person name="Cho B.-K."/>
        </authorList>
    </citation>
    <scope>NUCLEOTIDE SEQUENCE [LARGE SCALE GENOMIC DNA]</scope>
    <source>
        <strain evidence="3 5">ATCC 14899</strain>
    </source>
</reference>
<dbReference type="SUPFAM" id="SSF160631">
    <property type="entry name" value="SMI1/KNR4-like"/>
    <property type="match status" value="1"/>
</dbReference>
<evidence type="ECO:0000313" key="3">
    <source>
        <dbReference type="EMBL" id="QEV42117.1"/>
    </source>
</evidence>
<protein>
    <recommendedName>
        <fullName evidence="1">Knr4/Smi1-like domain-containing protein</fullName>
    </recommendedName>
</protein>
<reference evidence="2 4" key="2">
    <citation type="journal article" date="2016" name="Appl. Microbiol. Biotechnol.">
        <title>Exploiting the genome sequence of Streptomyces nodosus for enhanced antibiotic production.</title>
        <authorList>
            <person name="Sweeney P."/>
            <person name="Murphy C.D."/>
            <person name="Caffrey P."/>
        </authorList>
    </citation>
    <scope>NUCLEOTIDE SEQUENCE [LARGE SCALE GENOMIC DNA]</scope>
    <source>
        <strain evidence="2 4">ATCC 14899</strain>
    </source>
</reference>
<keyword evidence="4" id="KW-1185">Reference proteome</keyword>
<dbReference type="AlphaFoldDB" id="A0A0B5DKB8"/>
<feature type="domain" description="Knr4/Smi1-like" evidence="1">
    <location>
        <begin position="22"/>
        <end position="147"/>
    </location>
</feature>
<dbReference type="OrthoDB" id="5572373at2"/>
<organism evidence="2 4">
    <name type="scientific">Streptomyces nodosus</name>
    <dbReference type="NCBI Taxonomy" id="40318"/>
    <lineage>
        <taxon>Bacteria</taxon>
        <taxon>Bacillati</taxon>
        <taxon>Actinomycetota</taxon>
        <taxon>Actinomycetes</taxon>
        <taxon>Kitasatosporales</taxon>
        <taxon>Streptomycetaceae</taxon>
        <taxon>Streptomyces</taxon>
    </lineage>
</organism>
<evidence type="ECO:0000259" key="1">
    <source>
        <dbReference type="Pfam" id="PF09346"/>
    </source>
</evidence>
<dbReference type="EMBL" id="CP023747">
    <property type="protein sequence ID" value="QEV42117.1"/>
    <property type="molecule type" value="Genomic_DNA"/>
</dbReference>
<dbReference type="STRING" id="40318.SNOD_29045"/>
<evidence type="ECO:0000313" key="2">
    <source>
        <dbReference type="EMBL" id="AJE43614.1"/>
    </source>
</evidence>
<name>A0A0B5DKB8_9ACTN</name>
<reference evidence="4" key="1">
    <citation type="submission" date="2014-09" db="EMBL/GenBank/DDBJ databases">
        <title>Sequence of the Streptomyces nodosus genome.</title>
        <authorList>
            <person name="Sweeney P."/>
            <person name="Stephens N."/>
            <person name="Murphy C."/>
            <person name="Caffrey P."/>
        </authorList>
    </citation>
    <scope>NUCLEOTIDE SEQUENCE [LARGE SCALE GENOMIC DNA]</scope>
    <source>
        <strain evidence="4">ATCC 14899</strain>
    </source>
</reference>
<gene>
    <name evidence="3" type="ORF">CP978_29350</name>
    <name evidence="2" type="ORF">SNOD_29045</name>
</gene>
<dbReference type="RefSeq" id="WP_043445813.1">
    <property type="nucleotide sequence ID" value="NZ_CP009313.1"/>
</dbReference>
<evidence type="ECO:0000313" key="5">
    <source>
        <dbReference type="Proteomes" id="UP000325763"/>
    </source>
</evidence>